<dbReference type="Proteomes" id="UP000053263">
    <property type="component" value="Unassembled WGS sequence"/>
</dbReference>
<dbReference type="EMBL" id="KN832575">
    <property type="protein sequence ID" value="KII83652.1"/>
    <property type="molecule type" value="Genomic_DNA"/>
</dbReference>
<accession>A0A0C9SQE2</accession>
<dbReference type="HOGENOM" id="CLU_2484258_0_0_1"/>
<sequence>MWKPRPLWSLGASLPLLHQPAPNVSQDGAVRVHLHPFKIRFRARSESWQCATISGHVTLPNHHSGVVQPSTCTLAHEVQVCAPSLLL</sequence>
<evidence type="ECO:0000313" key="2">
    <source>
        <dbReference type="Proteomes" id="UP000053263"/>
    </source>
</evidence>
<protein>
    <submittedName>
        <fullName evidence="1">Uncharacterized protein</fullName>
    </submittedName>
</protein>
<keyword evidence="2" id="KW-1185">Reference proteome</keyword>
<dbReference type="AlphaFoldDB" id="A0A0C9SQE2"/>
<proteinExistence type="predicted"/>
<organism evidence="1 2">
    <name type="scientific">Plicaturopsis crispa FD-325 SS-3</name>
    <dbReference type="NCBI Taxonomy" id="944288"/>
    <lineage>
        <taxon>Eukaryota</taxon>
        <taxon>Fungi</taxon>
        <taxon>Dikarya</taxon>
        <taxon>Basidiomycota</taxon>
        <taxon>Agaricomycotina</taxon>
        <taxon>Agaricomycetes</taxon>
        <taxon>Agaricomycetidae</taxon>
        <taxon>Amylocorticiales</taxon>
        <taxon>Amylocorticiaceae</taxon>
        <taxon>Plicatura</taxon>
        <taxon>Plicaturopsis crispa</taxon>
    </lineage>
</organism>
<gene>
    <name evidence="1" type="ORF">PLICRDRAFT_47135</name>
</gene>
<evidence type="ECO:0000313" key="1">
    <source>
        <dbReference type="EMBL" id="KII83652.1"/>
    </source>
</evidence>
<reference evidence="1 2" key="1">
    <citation type="submission" date="2014-06" db="EMBL/GenBank/DDBJ databases">
        <title>Evolutionary Origins and Diversification of the Mycorrhizal Mutualists.</title>
        <authorList>
            <consortium name="DOE Joint Genome Institute"/>
            <consortium name="Mycorrhizal Genomics Consortium"/>
            <person name="Kohler A."/>
            <person name="Kuo A."/>
            <person name="Nagy L.G."/>
            <person name="Floudas D."/>
            <person name="Copeland A."/>
            <person name="Barry K.W."/>
            <person name="Cichocki N."/>
            <person name="Veneault-Fourrey C."/>
            <person name="LaButti K."/>
            <person name="Lindquist E.A."/>
            <person name="Lipzen A."/>
            <person name="Lundell T."/>
            <person name="Morin E."/>
            <person name="Murat C."/>
            <person name="Riley R."/>
            <person name="Ohm R."/>
            <person name="Sun H."/>
            <person name="Tunlid A."/>
            <person name="Henrissat B."/>
            <person name="Grigoriev I.V."/>
            <person name="Hibbett D.S."/>
            <person name="Martin F."/>
        </authorList>
    </citation>
    <scope>NUCLEOTIDE SEQUENCE [LARGE SCALE GENOMIC DNA]</scope>
    <source>
        <strain evidence="1 2">FD-325 SS-3</strain>
    </source>
</reference>
<name>A0A0C9SQE2_PLICR</name>